<dbReference type="WBParaSite" id="SVE_0668400.1">
    <property type="protein sequence ID" value="SVE_0668400.1"/>
    <property type="gene ID" value="SVE_0668400"/>
</dbReference>
<sequence>MFDSSDEEELNKNRLIYGLGGYPPMVSYTYPPNGFEYFDSDDNYKRKKRRVYISDEVIDDNLEKRSIKLGRSREQRLYFLRKYYR</sequence>
<dbReference type="AlphaFoldDB" id="A0A0K0FCW6"/>
<reference evidence="1" key="1">
    <citation type="submission" date="2014-07" db="EMBL/GenBank/DDBJ databases">
        <authorList>
            <person name="Martin A.A"/>
            <person name="De Silva N."/>
        </authorList>
    </citation>
    <scope>NUCLEOTIDE SEQUENCE</scope>
</reference>
<proteinExistence type="predicted"/>
<dbReference type="Proteomes" id="UP000035680">
    <property type="component" value="Unassembled WGS sequence"/>
</dbReference>
<accession>A0A0K0FCW6</accession>
<protein>
    <submittedName>
        <fullName evidence="2">Uncharacterized protein</fullName>
    </submittedName>
</protein>
<reference evidence="2" key="2">
    <citation type="submission" date="2015-08" db="UniProtKB">
        <authorList>
            <consortium name="WormBaseParasite"/>
        </authorList>
    </citation>
    <scope>IDENTIFICATION</scope>
</reference>
<evidence type="ECO:0000313" key="2">
    <source>
        <dbReference type="WBParaSite" id="SVE_0668400.1"/>
    </source>
</evidence>
<name>A0A0K0FCW6_STRVS</name>
<organism evidence="1 2">
    <name type="scientific">Strongyloides venezuelensis</name>
    <name type="common">Threadworm</name>
    <dbReference type="NCBI Taxonomy" id="75913"/>
    <lineage>
        <taxon>Eukaryota</taxon>
        <taxon>Metazoa</taxon>
        <taxon>Ecdysozoa</taxon>
        <taxon>Nematoda</taxon>
        <taxon>Chromadorea</taxon>
        <taxon>Rhabditida</taxon>
        <taxon>Tylenchina</taxon>
        <taxon>Panagrolaimomorpha</taxon>
        <taxon>Strongyloidoidea</taxon>
        <taxon>Strongyloididae</taxon>
        <taxon>Strongyloides</taxon>
    </lineage>
</organism>
<evidence type="ECO:0000313" key="1">
    <source>
        <dbReference type="Proteomes" id="UP000035680"/>
    </source>
</evidence>
<keyword evidence="1" id="KW-1185">Reference proteome</keyword>